<dbReference type="EMBL" id="JN885999">
    <property type="protein sequence ID" value="AEX63219.1"/>
    <property type="molecule type" value="Genomic_DNA"/>
</dbReference>
<organism evidence="1">
    <name type="scientific">Moumouvirus sp. 'Monve'</name>
    <dbReference type="NCBI Taxonomy" id="1128131"/>
    <lineage>
        <taxon>Viruses</taxon>
        <taxon>Varidnaviria</taxon>
        <taxon>Bamfordvirae</taxon>
        <taxon>Nucleocytoviricota</taxon>
        <taxon>Megaviricetes</taxon>
        <taxon>Imitervirales</taxon>
        <taxon>Mimiviridae</taxon>
        <taxon>Megamimivirinae</taxon>
        <taxon>Moumouvirus</taxon>
    </lineage>
</organism>
<name>H2EFF4_9VIRU</name>
<sequence length="82" mass="9212">MKFKYIPAYNINGTNNIPLSVPDNVPVYSMYTGNIIGFGNIPWGTLTDAPAGHKKHGKKFYIIAYNPEYDLWLAHSNIPDLV</sequence>
<protein>
    <submittedName>
        <fullName evidence="1">Uncharacterized protein</fullName>
    </submittedName>
</protein>
<gene>
    <name evidence="1" type="ORF">mv_R1017</name>
</gene>
<proteinExistence type="predicted"/>
<evidence type="ECO:0000313" key="1">
    <source>
        <dbReference type="EMBL" id="AEX63219.1"/>
    </source>
</evidence>
<accession>H2EFF4</accession>
<reference evidence="1" key="1">
    <citation type="submission" date="2011-10" db="EMBL/GenBank/DDBJ databases">
        <title>Provirophages and transpovirons: unique mobilome of giant viruses.</title>
        <authorList>
            <person name="Desnues C."/>
            <person name="LaScola B."/>
            <person name="Yutin N."/>
            <person name="Fournous G."/>
            <person name="Koonin E."/>
            <person name="Raoult D."/>
        </authorList>
    </citation>
    <scope>NUCLEOTIDE SEQUENCE</scope>
    <source>
        <strain evidence="1">Mv13-mv</strain>
    </source>
</reference>